<keyword evidence="1" id="KW-0812">Transmembrane</keyword>
<evidence type="ECO:0000313" key="2">
    <source>
        <dbReference type="EMBL" id="BBO74644.1"/>
    </source>
</evidence>
<organism evidence="2 3">
    <name type="scientific">Desulfosarcina widdelii</name>
    <dbReference type="NCBI Taxonomy" id="947919"/>
    <lineage>
        <taxon>Bacteria</taxon>
        <taxon>Pseudomonadati</taxon>
        <taxon>Thermodesulfobacteriota</taxon>
        <taxon>Desulfobacteria</taxon>
        <taxon>Desulfobacterales</taxon>
        <taxon>Desulfosarcinaceae</taxon>
        <taxon>Desulfosarcina</taxon>
    </lineage>
</organism>
<proteinExistence type="predicted"/>
<accession>A0A5K7Z840</accession>
<feature type="transmembrane region" description="Helical" evidence="1">
    <location>
        <begin position="57"/>
        <end position="77"/>
    </location>
</feature>
<reference evidence="2 3" key="1">
    <citation type="submission" date="2019-11" db="EMBL/GenBank/DDBJ databases">
        <title>Comparative genomics of hydrocarbon-degrading Desulfosarcina strains.</title>
        <authorList>
            <person name="Watanabe M."/>
            <person name="Kojima H."/>
            <person name="Fukui M."/>
        </authorList>
    </citation>
    <scope>NUCLEOTIDE SEQUENCE [LARGE SCALE GENOMIC DNA]</scope>
    <source>
        <strain evidence="2 3">PP31</strain>
    </source>
</reference>
<gene>
    <name evidence="2" type="ORF">DSCW_20610</name>
</gene>
<dbReference type="EMBL" id="AP021875">
    <property type="protein sequence ID" value="BBO74644.1"/>
    <property type="molecule type" value="Genomic_DNA"/>
</dbReference>
<dbReference type="Proteomes" id="UP000427769">
    <property type="component" value="Chromosome"/>
</dbReference>
<sequence>MRGTVIVKPEVEFEKQLLSQEETMIAPRVATPYDQNPARIALVLKDRRKQARKKNPTIYRVMISFGLMALYAAHYFVG</sequence>
<name>A0A5K7Z840_9BACT</name>
<dbReference type="AlphaFoldDB" id="A0A5K7Z840"/>
<dbReference type="KEGG" id="dwd:DSCW_20610"/>
<keyword evidence="1" id="KW-1133">Transmembrane helix</keyword>
<keyword evidence="1" id="KW-0472">Membrane</keyword>
<evidence type="ECO:0000313" key="3">
    <source>
        <dbReference type="Proteomes" id="UP000427769"/>
    </source>
</evidence>
<evidence type="ECO:0000256" key="1">
    <source>
        <dbReference type="SAM" id="Phobius"/>
    </source>
</evidence>
<keyword evidence="3" id="KW-1185">Reference proteome</keyword>
<protein>
    <submittedName>
        <fullName evidence="2">Uncharacterized protein</fullName>
    </submittedName>
</protein>